<feature type="transmembrane region" description="Helical" evidence="1">
    <location>
        <begin position="71"/>
        <end position="90"/>
    </location>
</feature>
<comment type="caution">
    <text evidence="2">The sequence shown here is derived from an EMBL/GenBank/DDBJ whole genome shotgun (WGS) entry which is preliminary data.</text>
</comment>
<accession>A0A4R6TTL6</accession>
<reference evidence="2 3" key="1">
    <citation type="submission" date="2019-03" db="EMBL/GenBank/DDBJ databases">
        <title>Genomic Encyclopedia of Type Strains, Phase IV (KMG-IV): sequencing the most valuable type-strain genomes for metagenomic binning, comparative biology and taxonomic classification.</title>
        <authorList>
            <person name="Goeker M."/>
        </authorList>
    </citation>
    <scope>NUCLEOTIDE SEQUENCE [LARGE SCALE GENOMIC DNA]</scope>
    <source>
        <strain evidence="2 3">DSM 28697</strain>
    </source>
</reference>
<sequence length="95" mass="10734">MMIAIYLICILLAAYGIGVYINFTVSEGKDERGKAILAKVAQVAFVFICLGFSFHLIFIEFFSPTVEQVRTSMTLWMCLVFVSNAISIIIQRKKM</sequence>
<name>A0A4R6TTL6_9BACI</name>
<evidence type="ECO:0000256" key="1">
    <source>
        <dbReference type="SAM" id="Phobius"/>
    </source>
</evidence>
<dbReference type="Proteomes" id="UP000295632">
    <property type="component" value="Unassembled WGS sequence"/>
</dbReference>
<dbReference type="RefSeq" id="WP_133582256.1">
    <property type="nucleotide sequence ID" value="NZ_SNYJ01000027.1"/>
</dbReference>
<proteinExistence type="predicted"/>
<keyword evidence="1" id="KW-0472">Membrane</keyword>
<evidence type="ECO:0000313" key="3">
    <source>
        <dbReference type="Proteomes" id="UP000295632"/>
    </source>
</evidence>
<keyword evidence="1" id="KW-0812">Transmembrane</keyword>
<protein>
    <submittedName>
        <fullName evidence="2">Uncharacterized protein</fullName>
    </submittedName>
</protein>
<dbReference type="EMBL" id="SNYJ01000027">
    <property type="protein sequence ID" value="TDQ34120.1"/>
    <property type="molecule type" value="Genomic_DNA"/>
</dbReference>
<keyword evidence="1" id="KW-1133">Transmembrane helix</keyword>
<keyword evidence="3" id="KW-1185">Reference proteome</keyword>
<dbReference type="OrthoDB" id="2474051at2"/>
<evidence type="ECO:0000313" key="2">
    <source>
        <dbReference type="EMBL" id="TDQ34120.1"/>
    </source>
</evidence>
<organism evidence="2 3">
    <name type="scientific">Aureibacillus halotolerans</name>
    <dbReference type="NCBI Taxonomy" id="1508390"/>
    <lineage>
        <taxon>Bacteria</taxon>
        <taxon>Bacillati</taxon>
        <taxon>Bacillota</taxon>
        <taxon>Bacilli</taxon>
        <taxon>Bacillales</taxon>
        <taxon>Bacillaceae</taxon>
        <taxon>Aureibacillus</taxon>
    </lineage>
</organism>
<dbReference type="AlphaFoldDB" id="A0A4R6TTL6"/>
<feature type="transmembrane region" description="Helical" evidence="1">
    <location>
        <begin position="6"/>
        <end position="25"/>
    </location>
</feature>
<gene>
    <name evidence="2" type="ORF">EV213_12716</name>
</gene>
<feature type="transmembrane region" description="Helical" evidence="1">
    <location>
        <begin position="37"/>
        <end position="59"/>
    </location>
</feature>